<name>A0A2T0GYX8_ACTMO</name>
<dbReference type="Proteomes" id="UP000239352">
    <property type="component" value="Unassembled WGS sequence"/>
</dbReference>
<evidence type="ECO:0000313" key="1">
    <source>
        <dbReference type="EMBL" id="PRW64322.1"/>
    </source>
</evidence>
<keyword evidence="2" id="KW-1185">Reference proteome</keyword>
<evidence type="ECO:0000313" key="2">
    <source>
        <dbReference type="Proteomes" id="UP000239352"/>
    </source>
</evidence>
<reference evidence="1 2" key="1">
    <citation type="submission" date="2018-03" db="EMBL/GenBank/DDBJ databases">
        <title>Actinopolyspora mortivallis from Sahara, screening for active biomolecules.</title>
        <authorList>
            <person name="Selama O."/>
            <person name="Wellington E.M.H."/>
            <person name="Hacene H."/>
        </authorList>
    </citation>
    <scope>NUCLEOTIDE SEQUENCE [LARGE SCALE GENOMIC DNA]</scope>
    <source>
        <strain evidence="1 2">M5A</strain>
    </source>
</reference>
<organism evidence="1 2">
    <name type="scientific">Actinopolyspora mortivallis</name>
    <dbReference type="NCBI Taxonomy" id="33906"/>
    <lineage>
        <taxon>Bacteria</taxon>
        <taxon>Bacillati</taxon>
        <taxon>Actinomycetota</taxon>
        <taxon>Actinomycetes</taxon>
        <taxon>Actinopolysporales</taxon>
        <taxon>Actinopolysporaceae</taxon>
        <taxon>Actinopolyspora</taxon>
    </lineage>
</organism>
<proteinExistence type="predicted"/>
<gene>
    <name evidence="1" type="ORF">CEP50_05120</name>
</gene>
<dbReference type="InParanoid" id="A0A2T0GYX8"/>
<dbReference type="EMBL" id="PVSR01000004">
    <property type="protein sequence ID" value="PRW64322.1"/>
    <property type="molecule type" value="Genomic_DNA"/>
</dbReference>
<sequence>MGSQGGGVSSSEGGSGPWDGAELCAGAVVPEGSVERVPRLFALVEREGECGRRLFAWGVEIGAHASVFWPDGRVVAHCDSGVGAREMFALIRDVVLVWVAHPVDGHCGEC</sequence>
<protein>
    <submittedName>
        <fullName evidence="1">Uncharacterized protein</fullName>
    </submittedName>
</protein>
<comment type="caution">
    <text evidence="1">The sequence shown here is derived from an EMBL/GenBank/DDBJ whole genome shotgun (WGS) entry which is preliminary data.</text>
</comment>
<accession>A0A2T0GYX8</accession>
<dbReference type="AlphaFoldDB" id="A0A2T0GYX8"/>
<dbReference type="STRING" id="1050202.GCA_000384035_02043"/>